<evidence type="ECO:0000313" key="1">
    <source>
        <dbReference type="EMBL" id="KAJ5240664.1"/>
    </source>
</evidence>
<keyword evidence="2" id="KW-1185">Reference proteome</keyword>
<dbReference type="EMBL" id="JAPQKT010000002">
    <property type="protein sequence ID" value="KAJ5240664.1"/>
    <property type="molecule type" value="Genomic_DNA"/>
</dbReference>
<gene>
    <name evidence="1" type="ORF">N7469_002255</name>
</gene>
<comment type="caution">
    <text evidence="1">The sequence shown here is derived from an EMBL/GenBank/DDBJ whole genome shotgun (WGS) entry which is preliminary data.</text>
</comment>
<accession>A0A9W9P9Z1</accession>
<proteinExistence type="predicted"/>
<reference evidence="1" key="2">
    <citation type="journal article" date="2023" name="IMA Fungus">
        <title>Comparative genomic study of the Penicillium genus elucidates a diverse pangenome and 15 lateral gene transfer events.</title>
        <authorList>
            <person name="Petersen C."/>
            <person name="Sorensen T."/>
            <person name="Nielsen M.R."/>
            <person name="Sondergaard T.E."/>
            <person name="Sorensen J.L."/>
            <person name="Fitzpatrick D.A."/>
            <person name="Frisvad J.C."/>
            <person name="Nielsen K.L."/>
        </authorList>
    </citation>
    <scope>NUCLEOTIDE SEQUENCE</scope>
    <source>
        <strain evidence="1">IBT 23319</strain>
    </source>
</reference>
<evidence type="ECO:0000313" key="2">
    <source>
        <dbReference type="Proteomes" id="UP001147733"/>
    </source>
</evidence>
<dbReference type="Proteomes" id="UP001147733">
    <property type="component" value="Unassembled WGS sequence"/>
</dbReference>
<sequence length="114" mass="12970">MLKDENLSPVYLAWDALDECAPGKPGVNNLLEVISEKVEVNKRLGRNNGSVVELDVQNHVEPVNAYIAHKLSELQQNLLYKQEDIAGMEAEIRERAQNTYLWWPSLSETFSKTD</sequence>
<name>A0A9W9P9Z1_PENCI</name>
<dbReference type="RefSeq" id="XP_056503669.1">
    <property type="nucleotide sequence ID" value="XM_056641175.1"/>
</dbReference>
<reference evidence="1" key="1">
    <citation type="submission" date="2022-11" db="EMBL/GenBank/DDBJ databases">
        <authorList>
            <person name="Petersen C."/>
        </authorList>
    </citation>
    <scope>NUCLEOTIDE SEQUENCE</scope>
    <source>
        <strain evidence="1">IBT 23319</strain>
    </source>
</reference>
<protein>
    <submittedName>
        <fullName evidence="1">Uncharacterized protein</fullName>
    </submittedName>
</protein>
<dbReference type="GeneID" id="81380342"/>
<dbReference type="OrthoDB" id="4526699at2759"/>
<dbReference type="AlphaFoldDB" id="A0A9W9P9Z1"/>
<organism evidence="1 2">
    <name type="scientific">Penicillium citrinum</name>
    <dbReference type="NCBI Taxonomy" id="5077"/>
    <lineage>
        <taxon>Eukaryota</taxon>
        <taxon>Fungi</taxon>
        <taxon>Dikarya</taxon>
        <taxon>Ascomycota</taxon>
        <taxon>Pezizomycotina</taxon>
        <taxon>Eurotiomycetes</taxon>
        <taxon>Eurotiomycetidae</taxon>
        <taxon>Eurotiales</taxon>
        <taxon>Aspergillaceae</taxon>
        <taxon>Penicillium</taxon>
    </lineage>
</organism>